<keyword evidence="5" id="KW-1185">Reference proteome</keyword>
<gene>
    <name evidence="4" type="ORF">GCM10009855_21410</name>
</gene>
<dbReference type="PANTHER" id="PTHR35936">
    <property type="entry name" value="MEMBRANE-BOUND LYTIC MUREIN TRANSGLYCOSYLASE F"/>
    <property type="match status" value="1"/>
</dbReference>
<evidence type="ECO:0000256" key="2">
    <source>
        <dbReference type="SAM" id="Phobius"/>
    </source>
</evidence>
<dbReference type="InterPro" id="IPR001638">
    <property type="entry name" value="Solute-binding_3/MltF_N"/>
</dbReference>
<dbReference type="SMART" id="SM00062">
    <property type="entry name" value="PBPb"/>
    <property type="match status" value="1"/>
</dbReference>
<dbReference type="CDD" id="cd01002">
    <property type="entry name" value="PBP2_Ehub_like"/>
    <property type="match status" value="1"/>
</dbReference>
<evidence type="ECO:0000259" key="3">
    <source>
        <dbReference type="SMART" id="SM00062"/>
    </source>
</evidence>
<dbReference type="SUPFAM" id="SSF53850">
    <property type="entry name" value="Periplasmic binding protein-like II"/>
    <property type="match status" value="1"/>
</dbReference>
<keyword evidence="2" id="KW-0812">Transmembrane</keyword>
<keyword evidence="2" id="KW-1133">Transmembrane helix</keyword>
<dbReference type="InterPro" id="IPR014337">
    <property type="entry name" value="Ectoine_EhuB"/>
</dbReference>
<accession>A0ABN3HIA5</accession>
<keyword evidence="1" id="KW-0732">Signal</keyword>
<dbReference type="Gene3D" id="3.40.190.10">
    <property type="entry name" value="Periplasmic binding protein-like II"/>
    <property type="match status" value="2"/>
</dbReference>
<keyword evidence="2" id="KW-0472">Membrane</keyword>
<feature type="transmembrane region" description="Helical" evidence="2">
    <location>
        <begin position="21"/>
        <end position="42"/>
    </location>
</feature>
<proteinExistence type="predicted"/>
<dbReference type="Proteomes" id="UP001501170">
    <property type="component" value="Unassembled WGS sequence"/>
</dbReference>
<sequence>MAKKIKQTHTTKRRIAGDRRHVFRTAAAVAATMIVTATALTACTKTDTGSETTLDDLRKAGTVTVAYANEAPYSFDADGQLTGGTIALHREVFRRLGVNELKGVKTDWGGLIPGLNAKRYDLVSAGMSITPERCGQAAFSVPEINYTTALMVQPGNPKHLTDMDSIKRSGAKMAAMTGAIEADYASELDIPDPMLVKDQQSGIDAVNSGRVDAFALTAVSLNYAKTHTPGLNVEVTQPFIAFIDGKPQNPAGATVFRKEDTSLRDAYNAEVKKILADRTEYMKILGPFGFTEENIPDPSLTTDRLCRGE</sequence>
<evidence type="ECO:0000313" key="4">
    <source>
        <dbReference type="EMBL" id="GAA2381072.1"/>
    </source>
</evidence>
<reference evidence="4 5" key="1">
    <citation type="journal article" date="2019" name="Int. J. Syst. Evol. Microbiol.">
        <title>The Global Catalogue of Microorganisms (GCM) 10K type strain sequencing project: providing services to taxonomists for standard genome sequencing and annotation.</title>
        <authorList>
            <consortium name="The Broad Institute Genomics Platform"/>
            <consortium name="The Broad Institute Genome Sequencing Center for Infectious Disease"/>
            <person name="Wu L."/>
            <person name="Ma J."/>
        </authorList>
    </citation>
    <scope>NUCLEOTIDE SEQUENCE [LARGE SCALE GENOMIC DNA]</scope>
    <source>
        <strain evidence="4 5">JCM 16227</strain>
    </source>
</reference>
<feature type="domain" description="Solute-binding protein family 3/N-terminal" evidence="3">
    <location>
        <begin position="62"/>
        <end position="288"/>
    </location>
</feature>
<evidence type="ECO:0000256" key="1">
    <source>
        <dbReference type="ARBA" id="ARBA00022729"/>
    </source>
</evidence>
<name>A0ABN3HIA5_9ACTN</name>
<comment type="caution">
    <text evidence="4">The sequence shown here is derived from an EMBL/GenBank/DDBJ whole genome shotgun (WGS) entry which is preliminary data.</text>
</comment>
<evidence type="ECO:0000313" key="5">
    <source>
        <dbReference type="Proteomes" id="UP001501170"/>
    </source>
</evidence>
<organism evidence="4 5">
    <name type="scientific">Gordonia cholesterolivorans</name>
    <dbReference type="NCBI Taxonomy" id="559625"/>
    <lineage>
        <taxon>Bacteria</taxon>
        <taxon>Bacillati</taxon>
        <taxon>Actinomycetota</taxon>
        <taxon>Actinomycetes</taxon>
        <taxon>Mycobacteriales</taxon>
        <taxon>Gordoniaceae</taxon>
        <taxon>Gordonia</taxon>
    </lineage>
</organism>
<protein>
    <submittedName>
        <fullName evidence="4">Transporter substrate-binding domain-containing protein</fullName>
    </submittedName>
</protein>
<dbReference type="PANTHER" id="PTHR35936:SF17">
    <property type="entry name" value="ARGININE-BINDING EXTRACELLULAR PROTEIN ARTP"/>
    <property type="match status" value="1"/>
</dbReference>
<dbReference type="NCBIfam" id="TIGR02995">
    <property type="entry name" value="ectoine_ehuB"/>
    <property type="match status" value="1"/>
</dbReference>
<dbReference type="Pfam" id="PF00497">
    <property type="entry name" value="SBP_bac_3"/>
    <property type="match status" value="1"/>
</dbReference>
<dbReference type="EMBL" id="BAAARB010000010">
    <property type="protein sequence ID" value="GAA2381072.1"/>
    <property type="molecule type" value="Genomic_DNA"/>
</dbReference>